<dbReference type="AlphaFoldDB" id="A0A830GQI4"/>
<dbReference type="Proteomes" id="UP000605784">
    <property type="component" value="Unassembled WGS sequence"/>
</dbReference>
<reference evidence="1" key="1">
    <citation type="journal article" date="2014" name="Int. J. Syst. Evol. Microbiol.">
        <title>Complete genome sequence of Corynebacterium casei LMG S-19264T (=DSM 44701T), isolated from a smear-ripened cheese.</title>
        <authorList>
            <consortium name="US DOE Joint Genome Institute (JGI-PGF)"/>
            <person name="Walter F."/>
            <person name="Albersmeier A."/>
            <person name="Kalinowski J."/>
            <person name="Ruckert C."/>
        </authorList>
    </citation>
    <scope>NUCLEOTIDE SEQUENCE</scope>
    <source>
        <strain evidence="1">JCM 17820</strain>
    </source>
</reference>
<keyword evidence="2" id="KW-1185">Reference proteome</keyword>
<dbReference type="EMBL" id="BMOU01000006">
    <property type="protein sequence ID" value="GGO01373.1"/>
    <property type="molecule type" value="Genomic_DNA"/>
</dbReference>
<name>A0A830GQI4_9EURY</name>
<protein>
    <submittedName>
        <fullName evidence="1">Uncharacterized protein</fullName>
    </submittedName>
</protein>
<evidence type="ECO:0000313" key="1">
    <source>
        <dbReference type="EMBL" id="GGO01373.1"/>
    </source>
</evidence>
<reference evidence="1" key="2">
    <citation type="submission" date="2020-09" db="EMBL/GenBank/DDBJ databases">
        <authorList>
            <person name="Sun Q."/>
            <person name="Ohkuma M."/>
        </authorList>
    </citation>
    <scope>NUCLEOTIDE SEQUENCE</scope>
    <source>
        <strain evidence="1">JCM 17820</strain>
    </source>
</reference>
<organism evidence="1 2">
    <name type="scientific">Haloarcula pellucida</name>
    <dbReference type="NCBI Taxonomy" id="1427151"/>
    <lineage>
        <taxon>Archaea</taxon>
        <taxon>Methanobacteriati</taxon>
        <taxon>Methanobacteriota</taxon>
        <taxon>Stenosarchaea group</taxon>
        <taxon>Halobacteria</taxon>
        <taxon>Halobacteriales</taxon>
        <taxon>Haloarculaceae</taxon>
        <taxon>Haloarcula</taxon>
    </lineage>
</organism>
<evidence type="ECO:0000313" key="2">
    <source>
        <dbReference type="Proteomes" id="UP000605784"/>
    </source>
</evidence>
<sequence length="93" mass="10296">MDFTFTSTLHPWLTPFSIRSTEPRMGATYDDSEVHETAELHTHGDYWTTIVLEERDDGQWLATQGGVAVEGVASTAAEAAAEYCRKISETGDE</sequence>
<accession>A0A830GQI4</accession>
<proteinExistence type="predicted"/>
<gene>
    <name evidence="1" type="ORF">GCM10009030_34910</name>
</gene>
<comment type="caution">
    <text evidence="1">The sequence shown here is derived from an EMBL/GenBank/DDBJ whole genome shotgun (WGS) entry which is preliminary data.</text>
</comment>